<organism evidence="2 3">
    <name type="scientific">Corynebacterium testudinoris</name>
    <dbReference type="NCBI Taxonomy" id="136857"/>
    <lineage>
        <taxon>Bacteria</taxon>
        <taxon>Bacillati</taxon>
        <taxon>Actinomycetota</taxon>
        <taxon>Actinomycetes</taxon>
        <taxon>Mycobacteriales</taxon>
        <taxon>Corynebacteriaceae</taxon>
        <taxon>Corynebacterium</taxon>
    </lineage>
</organism>
<protein>
    <submittedName>
        <fullName evidence="2">Uncharacterized protein</fullName>
    </submittedName>
</protein>
<dbReference type="Proteomes" id="UP000035540">
    <property type="component" value="Chromosome"/>
</dbReference>
<sequence>MDAKEQITGNPEEMTDSISTMEPIERREAALDGHQNLAID</sequence>
<dbReference type="PATRIC" id="fig|136857.5.peg.2479"/>
<accession>A0A0G3H954</accession>
<dbReference type="AlphaFoldDB" id="A0A0G3H954"/>
<evidence type="ECO:0000313" key="2">
    <source>
        <dbReference type="EMBL" id="AKK09916.1"/>
    </source>
</evidence>
<dbReference type="RefSeq" id="WP_269082320.1">
    <property type="nucleotide sequence ID" value="NZ_CP011545.1"/>
</dbReference>
<keyword evidence="3" id="KW-1185">Reference proteome</keyword>
<evidence type="ECO:0000313" key="3">
    <source>
        <dbReference type="Proteomes" id="UP000035540"/>
    </source>
</evidence>
<dbReference type="EMBL" id="CP011545">
    <property type="protein sequence ID" value="AKK09916.1"/>
    <property type="molecule type" value="Genomic_DNA"/>
</dbReference>
<proteinExistence type="predicted"/>
<reference evidence="2 3" key="1">
    <citation type="journal article" date="2015" name="Genome Announc.">
        <title>Complete Genome Sequence of the Type Strain Corynebacterium testudinoris DSM 44614, Recovered from Necrotic Lesions in the Mouth of a Tortoise.</title>
        <authorList>
            <person name="Ruckert C."/>
            <person name="Kriete M."/>
            <person name="Jaenicke S."/>
            <person name="Winkler A."/>
            <person name="Tauch A."/>
        </authorList>
    </citation>
    <scope>NUCLEOTIDE SEQUENCE [LARGE SCALE GENOMIC DNA]</scope>
    <source>
        <strain evidence="2 3">DSM 44614</strain>
    </source>
</reference>
<dbReference type="KEGG" id="cted:CTEST_12550"/>
<reference evidence="3" key="2">
    <citation type="submission" date="2015-05" db="EMBL/GenBank/DDBJ databases">
        <title>Complete genome sequence of Corynebacterium testudinoris DSM 44614, recovered from necrotic lesions in the mouth of a tortoise.</title>
        <authorList>
            <person name="Ruckert C."/>
            <person name="Albersmeier A."/>
            <person name="Winkler A."/>
            <person name="Tauch A."/>
        </authorList>
    </citation>
    <scope>NUCLEOTIDE SEQUENCE [LARGE SCALE GENOMIC DNA]</scope>
    <source>
        <strain evidence="3">DSM 44614</strain>
    </source>
</reference>
<dbReference type="STRING" id="136857.CTEST_12550"/>
<name>A0A0G3H954_9CORY</name>
<gene>
    <name evidence="2" type="ORF">CTEST_12550</name>
</gene>
<feature type="region of interest" description="Disordered" evidence="1">
    <location>
        <begin position="1"/>
        <end position="22"/>
    </location>
</feature>
<evidence type="ECO:0000256" key="1">
    <source>
        <dbReference type="SAM" id="MobiDB-lite"/>
    </source>
</evidence>